<dbReference type="CDD" id="cd00190">
    <property type="entry name" value="Tryp_SPc"/>
    <property type="match status" value="1"/>
</dbReference>
<dbReference type="AlphaFoldDB" id="W5JU63"/>
<dbReference type="Gene3D" id="2.40.10.10">
    <property type="entry name" value="Trypsin-like serine proteases"/>
    <property type="match status" value="1"/>
</dbReference>
<name>W5JU63_ANODA</name>
<dbReference type="SMART" id="SM00020">
    <property type="entry name" value="Tryp_SPc"/>
    <property type="match status" value="1"/>
</dbReference>
<sequence>MVPYLSCATMTLAGSPQPPVTIGWSKKQLFENDTCTLRSGRLGICRRGADCGWARTGLRDRTLTHAELSICGFDGTEPIICCFPGESLLQRGMQSAVQACDGYDGVQSELSFHIVGGEDAYRGEVPFIAALGYREPTSRAEDAPEDADGGPVMDGTGPSYLWACGSTLIAPSFVLTAAHCIETDHGRPVVVRMGTTNLLNPPNPAAVQHRTVKVSIPSEGNPFLGLTGVPSLTQEHHVHPAYRRRYAYHDIGLIEVSTGFIFDEDVRPACIHPAATDLATTIQLLAAGWGDDGQRSRSPDRLLRTNLSTVPLDECRVRLRTVRVLPSSHLPDGLLDQQYCAVGHQLASGDSGGPLYYIGEQPSQKYVLAGITSVGTGCGSGTPAIYTRPYHYLDWIATIVWPTDANTD</sequence>
<dbReference type="PROSITE" id="PS50240">
    <property type="entry name" value="TRYPSIN_DOM"/>
    <property type="match status" value="1"/>
</dbReference>
<dbReference type="InterPro" id="IPR043504">
    <property type="entry name" value="Peptidase_S1_PA_chymotrypsin"/>
</dbReference>
<dbReference type="Pfam" id="PF00089">
    <property type="entry name" value="Trypsin"/>
    <property type="match status" value="2"/>
</dbReference>
<evidence type="ECO:0000313" key="4">
    <source>
        <dbReference type="EnsemblMetazoa" id="ADAC000506-PA"/>
    </source>
</evidence>
<gene>
    <name evidence="3" type="ORF">AND_000506</name>
</gene>
<feature type="domain" description="Peptidase S1" evidence="2">
    <location>
        <begin position="114"/>
        <end position="401"/>
    </location>
</feature>
<accession>W5JU63</accession>
<comment type="similarity">
    <text evidence="1">Belongs to the peptidase S1 family. CLIP subfamily.</text>
</comment>
<keyword evidence="5" id="KW-1185">Reference proteome</keyword>
<dbReference type="PANTHER" id="PTHR24260:SF147">
    <property type="entry name" value="EG:BACR7A4.3 PROTEIN-RELATED"/>
    <property type="match status" value="1"/>
</dbReference>
<dbReference type="STRING" id="43151.W5JU63"/>
<dbReference type="InterPro" id="IPR001314">
    <property type="entry name" value="Peptidase_S1A"/>
</dbReference>
<dbReference type="VEuPathDB" id="VectorBase:ADAR2_002583"/>
<dbReference type="EnsemblMetazoa" id="ADAC000506-RA">
    <property type="protein sequence ID" value="ADAC000506-PA"/>
    <property type="gene ID" value="ADAC000506"/>
</dbReference>
<evidence type="ECO:0000259" key="2">
    <source>
        <dbReference type="PROSITE" id="PS50240"/>
    </source>
</evidence>
<evidence type="ECO:0000313" key="5">
    <source>
        <dbReference type="Proteomes" id="UP000000673"/>
    </source>
</evidence>
<dbReference type="EMBL" id="ADMH02000122">
    <property type="protein sequence ID" value="ETN67671.1"/>
    <property type="molecule type" value="Genomic_DNA"/>
</dbReference>
<reference evidence="4" key="4">
    <citation type="submission" date="2015-06" db="UniProtKB">
        <authorList>
            <consortium name="EnsemblMetazoa"/>
        </authorList>
    </citation>
    <scope>IDENTIFICATION</scope>
</reference>
<reference evidence="3" key="2">
    <citation type="submission" date="2010-05" db="EMBL/GenBank/DDBJ databases">
        <authorList>
            <person name="Almeida L.G."/>
            <person name="Nicolas M.F."/>
            <person name="Souza R.C."/>
            <person name="Vasconcelos A.T.R."/>
        </authorList>
    </citation>
    <scope>NUCLEOTIDE SEQUENCE</scope>
</reference>
<dbReference type="PANTHER" id="PTHR24260">
    <property type="match status" value="1"/>
</dbReference>
<evidence type="ECO:0000313" key="3">
    <source>
        <dbReference type="EMBL" id="ETN67671.1"/>
    </source>
</evidence>
<dbReference type="GO" id="GO:0006508">
    <property type="term" value="P:proteolysis"/>
    <property type="evidence" value="ECO:0007669"/>
    <property type="project" value="InterPro"/>
</dbReference>
<dbReference type="InterPro" id="IPR001254">
    <property type="entry name" value="Trypsin_dom"/>
</dbReference>
<evidence type="ECO:0000256" key="1">
    <source>
        <dbReference type="ARBA" id="ARBA00024195"/>
    </source>
</evidence>
<dbReference type="SUPFAM" id="SSF50494">
    <property type="entry name" value="Trypsin-like serine proteases"/>
    <property type="match status" value="1"/>
</dbReference>
<dbReference type="Proteomes" id="UP000000673">
    <property type="component" value="Unassembled WGS sequence"/>
</dbReference>
<organism evidence="3">
    <name type="scientific">Anopheles darlingi</name>
    <name type="common">Mosquito</name>
    <dbReference type="NCBI Taxonomy" id="43151"/>
    <lineage>
        <taxon>Eukaryota</taxon>
        <taxon>Metazoa</taxon>
        <taxon>Ecdysozoa</taxon>
        <taxon>Arthropoda</taxon>
        <taxon>Hexapoda</taxon>
        <taxon>Insecta</taxon>
        <taxon>Pterygota</taxon>
        <taxon>Neoptera</taxon>
        <taxon>Endopterygota</taxon>
        <taxon>Diptera</taxon>
        <taxon>Nematocera</taxon>
        <taxon>Culicoidea</taxon>
        <taxon>Culicidae</taxon>
        <taxon>Anophelinae</taxon>
        <taxon>Anopheles</taxon>
    </lineage>
</organism>
<reference evidence="3 5" key="1">
    <citation type="journal article" date="2010" name="BMC Genomics">
        <title>Combination of measures distinguishes pre-miRNAs from other stem-loops in the genome of the newly sequenced Anopheles darlingi.</title>
        <authorList>
            <person name="Mendes N.D."/>
            <person name="Freitas A.T."/>
            <person name="Vasconcelos A.T."/>
            <person name="Sagot M.F."/>
        </authorList>
    </citation>
    <scope>NUCLEOTIDE SEQUENCE</scope>
</reference>
<dbReference type="InterPro" id="IPR018114">
    <property type="entry name" value="TRYPSIN_HIS"/>
</dbReference>
<dbReference type="InterPro" id="IPR051333">
    <property type="entry name" value="CLIP_Serine_Protease"/>
</dbReference>
<dbReference type="PROSITE" id="PS00134">
    <property type="entry name" value="TRYPSIN_HIS"/>
    <property type="match status" value="1"/>
</dbReference>
<dbReference type="VEuPathDB" id="VectorBase:ADAC000506"/>
<dbReference type="eggNOG" id="KOG3627">
    <property type="taxonomic scope" value="Eukaryota"/>
</dbReference>
<dbReference type="OMA" id="YLWACGS"/>
<protein>
    <recommendedName>
        <fullName evidence="2">Peptidase S1 domain-containing protein</fullName>
    </recommendedName>
</protein>
<dbReference type="GO" id="GO:0004252">
    <property type="term" value="F:serine-type endopeptidase activity"/>
    <property type="evidence" value="ECO:0007669"/>
    <property type="project" value="InterPro"/>
</dbReference>
<dbReference type="HOGENOM" id="CLU_006842_0_3_1"/>
<proteinExistence type="inferred from homology"/>
<dbReference type="InterPro" id="IPR009003">
    <property type="entry name" value="Peptidase_S1_PA"/>
</dbReference>
<dbReference type="PRINTS" id="PR00722">
    <property type="entry name" value="CHYMOTRYPSIN"/>
</dbReference>
<reference evidence="3" key="3">
    <citation type="journal article" date="2013" name="Nucleic Acids Res.">
        <title>The genome of Anopheles darlingi, the main neotropical malaria vector.</title>
        <authorList>
            <person name="Marinotti O."/>
            <person name="Cerqueira G.C."/>
            <person name="de Almeida L.G."/>
            <person name="Ferro M.I."/>
            <person name="Loreto E.L."/>
            <person name="Zaha A."/>
            <person name="Teixeira S.M."/>
            <person name="Wespiser A.R."/>
            <person name="Almeida E Silva A."/>
            <person name="Schlindwein A.D."/>
            <person name="Pacheco A.C."/>
            <person name="Silva A.L."/>
            <person name="Graveley B.R."/>
            <person name="Walenz B.P."/>
            <person name="Lima Bde A."/>
            <person name="Ribeiro C.A."/>
            <person name="Nunes-Silva C.G."/>
            <person name="de Carvalho C.R."/>
            <person name="Soares C.M."/>
            <person name="de Menezes C.B."/>
            <person name="Matiolli C."/>
            <person name="Caffrey D."/>
            <person name="Araujo D.A."/>
            <person name="de Oliveira D.M."/>
            <person name="Golenbock D."/>
            <person name="Grisard E.C."/>
            <person name="Fantinatti-Garboggini F."/>
            <person name="de Carvalho F.M."/>
            <person name="Barcellos F.G."/>
            <person name="Prosdocimi F."/>
            <person name="May G."/>
            <person name="Azevedo Junior G.M."/>
            <person name="Guimaraes G.M."/>
            <person name="Goldman G.H."/>
            <person name="Padilha I.Q."/>
            <person name="Batista Jda S."/>
            <person name="Ferro J.A."/>
            <person name="Ribeiro J.M."/>
            <person name="Fietto J.L."/>
            <person name="Dabbas K.M."/>
            <person name="Cerdeira L."/>
            <person name="Agnez-Lima L.F."/>
            <person name="Brocchi M."/>
            <person name="de Carvalho M.O."/>
            <person name="Teixeira Mde M."/>
            <person name="Diniz Maia Mde M."/>
            <person name="Goldman M.H."/>
            <person name="Cruz Schneider M.P."/>
            <person name="Felipe M.S."/>
            <person name="Hungria M."/>
            <person name="Nicolas M.F."/>
            <person name="Pereira M."/>
            <person name="Montes M.A."/>
            <person name="Cantao M.E."/>
            <person name="Vincentz M."/>
            <person name="Rafael M.S."/>
            <person name="Silverman N."/>
            <person name="Stoco P.H."/>
            <person name="Souza R.C."/>
            <person name="Vicentini R."/>
            <person name="Gazzinelli R.T."/>
            <person name="Neves Rde O."/>
            <person name="Silva R."/>
            <person name="Astolfi-Filho S."/>
            <person name="Maciel T.E."/>
            <person name="Urmenyi T.P."/>
            <person name="Tadei W.P."/>
            <person name="Camargo E.P."/>
            <person name="de Vasconcelos A.T."/>
        </authorList>
    </citation>
    <scope>NUCLEOTIDE SEQUENCE</scope>
</reference>